<keyword evidence="1" id="KW-0547">Nucleotide-binding</keyword>
<keyword evidence="10" id="KW-1185">Reference proteome</keyword>
<evidence type="ECO:0000256" key="4">
    <source>
        <dbReference type="ARBA" id="ARBA00034320"/>
    </source>
</evidence>
<gene>
    <name evidence="9" type="ORF">SAMN05216255_1654</name>
</gene>
<feature type="domain" description="CobW/HypB/UreG nucleotide-binding" evidence="7">
    <location>
        <begin position="8"/>
        <end position="165"/>
    </location>
</feature>
<comment type="catalytic activity">
    <reaction evidence="6">
        <text>GTP + H2O = GDP + phosphate + H(+)</text>
        <dbReference type="Rhea" id="RHEA:19669"/>
        <dbReference type="ChEBI" id="CHEBI:15377"/>
        <dbReference type="ChEBI" id="CHEBI:15378"/>
        <dbReference type="ChEBI" id="CHEBI:37565"/>
        <dbReference type="ChEBI" id="CHEBI:43474"/>
        <dbReference type="ChEBI" id="CHEBI:58189"/>
    </reaction>
    <physiologicalReaction direction="left-to-right" evidence="6">
        <dbReference type="Rhea" id="RHEA:19670"/>
    </physiologicalReaction>
</comment>
<dbReference type="InterPro" id="IPR027417">
    <property type="entry name" value="P-loop_NTPase"/>
</dbReference>
<name>A0A239CFT2_9PSED</name>
<keyword evidence="2" id="KW-0378">Hydrolase</keyword>
<dbReference type="Gene3D" id="3.30.1220.10">
    <property type="entry name" value="CobW-like, C-terminal domain"/>
    <property type="match status" value="1"/>
</dbReference>
<dbReference type="InterPro" id="IPR051316">
    <property type="entry name" value="Zinc-reg_GTPase_activator"/>
</dbReference>
<protein>
    <submittedName>
        <fullName evidence="9">GTPase, G3E family</fullName>
    </submittedName>
</protein>
<dbReference type="PANTHER" id="PTHR13748">
    <property type="entry name" value="COBW-RELATED"/>
    <property type="match status" value="1"/>
</dbReference>
<evidence type="ECO:0000256" key="5">
    <source>
        <dbReference type="ARBA" id="ARBA00045658"/>
    </source>
</evidence>
<dbReference type="AlphaFoldDB" id="A0A239CFT2"/>
<evidence type="ECO:0000256" key="3">
    <source>
        <dbReference type="ARBA" id="ARBA00023186"/>
    </source>
</evidence>
<dbReference type="GO" id="GO:0005737">
    <property type="term" value="C:cytoplasm"/>
    <property type="evidence" value="ECO:0007669"/>
    <property type="project" value="TreeGrafter"/>
</dbReference>
<dbReference type="Pfam" id="PF02492">
    <property type="entry name" value="cobW"/>
    <property type="match status" value="1"/>
</dbReference>
<feature type="domain" description="CobW C-terminal" evidence="8">
    <location>
        <begin position="205"/>
        <end position="288"/>
    </location>
</feature>
<dbReference type="RefSeq" id="WP_089359415.1">
    <property type="nucleotide sequence ID" value="NZ_FZOG01000002.1"/>
</dbReference>
<proteinExistence type="inferred from homology"/>
<dbReference type="EMBL" id="FZOG01000002">
    <property type="protein sequence ID" value="SNS18324.1"/>
    <property type="molecule type" value="Genomic_DNA"/>
</dbReference>
<dbReference type="CDD" id="cd03112">
    <property type="entry name" value="CobW-like"/>
    <property type="match status" value="1"/>
</dbReference>
<evidence type="ECO:0000256" key="6">
    <source>
        <dbReference type="ARBA" id="ARBA00049117"/>
    </source>
</evidence>
<evidence type="ECO:0000256" key="2">
    <source>
        <dbReference type="ARBA" id="ARBA00022801"/>
    </source>
</evidence>
<dbReference type="Proteomes" id="UP000242915">
    <property type="component" value="Unassembled WGS sequence"/>
</dbReference>
<organism evidence="9 10">
    <name type="scientific">Pseudomonas segetis</name>
    <dbReference type="NCBI Taxonomy" id="298908"/>
    <lineage>
        <taxon>Bacteria</taxon>
        <taxon>Pseudomonadati</taxon>
        <taxon>Pseudomonadota</taxon>
        <taxon>Gammaproteobacteria</taxon>
        <taxon>Pseudomonadales</taxon>
        <taxon>Pseudomonadaceae</taxon>
        <taxon>Pseudomonas</taxon>
    </lineage>
</organism>
<dbReference type="SUPFAM" id="SSF52540">
    <property type="entry name" value="P-loop containing nucleoside triphosphate hydrolases"/>
    <property type="match status" value="1"/>
</dbReference>
<evidence type="ECO:0000259" key="8">
    <source>
        <dbReference type="Pfam" id="PF07683"/>
    </source>
</evidence>
<dbReference type="InterPro" id="IPR036627">
    <property type="entry name" value="CobW-likC_sf"/>
</dbReference>
<dbReference type="InterPro" id="IPR003495">
    <property type="entry name" value="CobW/HypB/UreG_nucleotide-bd"/>
</dbReference>
<dbReference type="PANTHER" id="PTHR13748:SF62">
    <property type="entry name" value="COBW DOMAIN-CONTAINING PROTEIN"/>
    <property type="match status" value="1"/>
</dbReference>
<comment type="similarity">
    <text evidence="4">Belongs to the SIMIBI class G3E GTPase family. ZNG1 subfamily.</text>
</comment>
<comment type="function">
    <text evidence="5">Zinc chaperone that directly transfers zinc cofactor to target proteins, thereby activating them. Zinc is transferred from the CXCC motif in the GTPase domain to the zinc binding site in target proteins in a process requiring GTP hydrolysis.</text>
</comment>
<evidence type="ECO:0000313" key="9">
    <source>
        <dbReference type="EMBL" id="SNS18324.1"/>
    </source>
</evidence>
<reference evidence="10" key="1">
    <citation type="submission" date="2017-06" db="EMBL/GenBank/DDBJ databases">
        <authorList>
            <person name="Varghese N."/>
            <person name="Submissions S."/>
        </authorList>
    </citation>
    <scope>NUCLEOTIDE SEQUENCE [LARGE SCALE GENOMIC DNA]</scope>
    <source>
        <strain evidence="10">CIP 108523</strain>
    </source>
</reference>
<dbReference type="GO" id="GO:0016787">
    <property type="term" value="F:hydrolase activity"/>
    <property type="evidence" value="ECO:0007669"/>
    <property type="project" value="UniProtKB-KW"/>
</dbReference>
<evidence type="ECO:0000313" key="10">
    <source>
        <dbReference type="Proteomes" id="UP000242915"/>
    </source>
</evidence>
<keyword evidence="3" id="KW-0143">Chaperone</keyword>
<dbReference type="SUPFAM" id="SSF90002">
    <property type="entry name" value="Hypothetical protein YjiA, C-terminal domain"/>
    <property type="match status" value="1"/>
</dbReference>
<evidence type="ECO:0000259" key="7">
    <source>
        <dbReference type="Pfam" id="PF02492"/>
    </source>
</evidence>
<dbReference type="Pfam" id="PF07683">
    <property type="entry name" value="CobW_C"/>
    <property type="match status" value="1"/>
</dbReference>
<dbReference type="Gene3D" id="3.40.50.300">
    <property type="entry name" value="P-loop containing nucleotide triphosphate hydrolases"/>
    <property type="match status" value="1"/>
</dbReference>
<dbReference type="InterPro" id="IPR011629">
    <property type="entry name" value="CobW-like_C"/>
</dbReference>
<sequence length="303" mass="32343">MPTPEPVPFTLITGFLGAGKTSYLNQLIRQGLPRDSLIVVNDFGDINIDAELIEYRDEQILSLGNGCICCTLGGTLAEQLAQAMRMEPRPAAIYIEASGVAEPARIADIARTSRQLQLASVICLVDGSQIDKHATDRYTAEVWRSQIAGASQVVVNRLPAAPAHALGILESINPEALLNTSGNAGARQAPALRPVSRHADAAWRAVSLSYGSAIDAGRLEQLLRAYDDVVLRAKGILARTDHQAPQVFQLSGGVSRWLPVRRQPVANQLVCIGIRGARFDALASELAQLESASPANASVARAI</sequence>
<accession>A0A239CFT2</accession>
<evidence type="ECO:0000256" key="1">
    <source>
        <dbReference type="ARBA" id="ARBA00022741"/>
    </source>
</evidence>
<dbReference type="GO" id="GO:0000166">
    <property type="term" value="F:nucleotide binding"/>
    <property type="evidence" value="ECO:0007669"/>
    <property type="project" value="UniProtKB-KW"/>
</dbReference>